<dbReference type="SMART" id="SM00448">
    <property type="entry name" value="REC"/>
    <property type="match status" value="2"/>
</dbReference>
<gene>
    <name evidence="3" type="ORF">MNBD_GAMMA09-141</name>
</gene>
<feature type="domain" description="Response regulatory" evidence="2">
    <location>
        <begin position="8"/>
        <end position="122"/>
    </location>
</feature>
<dbReference type="GO" id="GO:0000160">
    <property type="term" value="P:phosphorelay signal transduction system"/>
    <property type="evidence" value="ECO:0007669"/>
    <property type="project" value="InterPro"/>
</dbReference>
<evidence type="ECO:0000256" key="1">
    <source>
        <dbReference type="ARBA" id="ARBA00022553"/>
    </source>
</evidence>
<protein>
    <submittedName>
        <fullName evidence="3">Two-component transcriptional response regulator, LuxR family</fullName>
    </submittedName>
</protein>
<keyword evidence="1" id="KW-0597">Phosphoprotein</keyword>
<dbReference type="CDD" id="cd00156">
    <property type="entry name" value="REC"/>
    <property type="match status" value="1"/>
</dbReference>
<organism evidence="3">
    <name type="scientific">hydrothermal vent metagenome</name>
    <dbReference type="NCBI Taxonomy" id="652676"/>
    <lineage>
        <taxon>unclassified sequences</taxon>
        <taxon>metagenomes</taxon>
        <taxon>ecological metagenomes</taxon>
    </lineage>
</organism>
<dbReference type="Pfam" id="PF00072">
    <property type="entry name" value="Response_reg"/>
    <property type="match status" value="2"/>
</dbReference>
<reference evidence="3" key="1">
    <citation type="submission" date="2018-06" db="EMBL/GenBank/DDBJ databases">
        <authorList>
            <person name="Zhirakovskaya E."/>
        </authorList>
    </citation>
    <scope>NUCLEOTIDE SEQUENCE</scope>
</reference>
<dbReference type="PANTHER" id="PTHR44591:SF3">
    <property type="entry name" value="RESPONSE REGULATORY DOMAIN-CONTAINING PROTEIN"/>
    <property type="match status" value="1"/>
</dbReference>
<dbReference type="PANTHER" id="PTHR44591">
    <property type="entry name" value="STRESS RESPONSE REGULATOR PROTEIN 1"/>
    <property type="match status" value="1"/>
</dbReference>
<dbReference type="SUPFAM" id="SSF52172">
    <property type="entry name" value="CheY-like"/>
    <property type="match status" value="2"/>
</dbReference>
<evidence type="ECO:0000313" key="3">
    <source>
        <dbReference type="EMBL" id="VAW71074.1"/>
    </source>
</evidence>
<evidence type="ECO:0000259" key="2">
    <source>
        <dbReference type="PROSITE" id="PS50110"/>
    </source>
</evidence>
<dbReference type="PROSITE" id="PS50110">
    <property type="entry name" value="RESPONSE_REGULATORY"/>
    <property type="match status" value="2"/>
</dbReference>
<dbReference type="InterPro" id="IPR001789">
    <property type="entry name" value="Sig_transdc_resp-reg_receiver"/>
</dbReference>
<name>A0A3B0YQD5_9ZZZZ</name>
<accession>A0A3B0YQD5</accession>
<dbReference type="AlphaFoldDB" id="A0A3B0YQD5"/>
<dbReference type="InterPro" id="IPR050595">
    <property type="entry name" value="Bact_response_regulator"/>
</dbReference>
<sequence length="243" mass="27979">MNKMKKLKILVVDDDQDFAESLSEILNNKNHDVSVCFNPHQALEIFKTRNFDIAFLDVKMPKMNGVELFLEMKKIQPCAKVVLMTGYSMQSLLDQARENNIFGIISKPLNMQSISDYLDKAKHTGIVLMVDDDDDFSQSIQEILENKNYCVEIARTGEEAISILDKRDFNLLLLDLRLPKMNGFQVIQKLRDNEKFLPTIILSAYRIKYEKSLNSISSDKQIMFMNKPIDMTELIDKIGIIST</sequence>
<proteinExistence type="predicted"/>
<dbReference type="InterPro" id="IPR011006">
    <property type="entry name" value="CheY-like_superfamily"/>
</dbReference>
<dbReference type="Gene3D" id="3.40.50.2300">
    <property type="match status" value="2"/>
</dbReference>
<feature type="domain" description="Response regulatory" evidence="2">
    <location>
        <begin position="126"/>
        <end position="242"/>
    </location>
</feature>
<dbReference type="EMBL" id="UOFI01000214">
    <property type="protein sequence ID" value="VAW71074.1"/>
    <property type="molecule type" value="Genomic_DNA"/>
</dbReference>